<proteinExistence type="predicted"/>
<organism evidence="1 2">
    <name type="scientific">Paracoccus caeni</name>
    <dbReference type="NCBI Taxonomy" id="657651"/>
    <lineage>
        <taxon>Bacteria</taxon>
        <taxon>Pseudomonadati</taxon>
        <taxon>Pseudomonadota</taxon>
        <taxon>Alphaproteobacteria</taxon>
        <taxon>Rhodobacterales</taxon>
        <taxon>Paracoccaceae</taxon>
        <taxon>Paracoccus</taxon>
    </lineage>
</organism>
<evidence type="ECO:0000313" key="1">
    <source>
        <dbReference type="EMBL" id="MBK4217037.1"/>
    </source>
</evidence>
<sequence>MAFMILHLNEPGRSPSRIALAVEHIISVRETVDDAGTEIKLSDGTIINVTEPYMVIVNDLGHLGVKFAS</sequence>
<name>A0A934VZH2_9RHOB</name>
<dbReference type="EMBL" id="JAEPRQ010000005">
    <property type="protein sequence ID" value="MBK4217037.1"/>
    <property type="molecule type" value="Genomic_DNA"/>
</dbReference>
<reference evidence="1" key="1">
    <citation type="submission" date="2021-01" db="EMBL/GenBank/DDBJ databases">
        <title>Paracoccus amoyensis sp. nov., isolated from the surface seawater along the coast of Xiamen Island, China.</title>
        <authorList>
            <person name="Lyu L."/>
        </authorList>
    </citation>
    <scope>NUCLEOTIDE SEQUENCE</scope>
    <source>
        <strain evidence="1">MJ17</strain>
    </source>
</reference>
<gene>
    <name evidence="1" type="ORF">JJJ17_13960</name>
</gene>
<dbReference type="AlphaFoldDB" id="A0A934VZH2"/>
<protein>
    <submittedName>
        <fullName evidence="1">Uncharacterized protein</fullName>
    </submittedName>
</protein>
<dbReference type="Proteomes" id="UP000640485">
    <property type="component" value="Unassembled WGS sequence"/>
</dbReference>
<dbReference type="RefSeq" id="WP_200687470.1">
    <property type="nucleotide sequence ID" value="NZ_JAEPRQ010000005.1"/>
</dbReference>
<evidence type="ECO:0000313" key="2">
    <source>
        <dbReference type="Proteomes" id="UP000640485"/>
    </source>
</evidence>
<accession>A0A934VZH2</accession>
<comment type="caution">
    <text evidence="1">The sequence shown here is derived from an EMBL/GenBank/DDBJ whole genome shotgun (WGS) entry which is preliminary data.</text>
</comment>
<keyword evidence="2" id="KW-1185">Reference proteome</keyword>